<reference evidence="1" key="1">
    <citation type="submission" date="2016-02" db="EMBL/GenBank/DDBJ databases">
        <title>Genomic sequence of a clinical Staphylococcus hominis isolate.</title>
        <authorList>
            <person name="McClure J.M."/>
            <person name="Zhang K."/>
        </authorList>
    </citation>
    <scope>NUCLEOTIDE SEQUENCE</scope>
    <source>
        <strain evidence="1">C34847</strain>
    </source>
</reference>
<name>A0A3S7GV70_STAHO</name>
<dbReference type="AlphaFoldDB" id="A0A3S7GV70"/>
<gene>
    <name evidence="1" type="ORF">AZE34_05300</name>
</gene>
<sequence length="80" mass="9259">MLNIEASIKDIQDIINYFIKCDVNNKYYESKQRSSLEKLALKLDKVSNQLNNENIEGMKKIIEKVAEANRVIAKSSLRKN</sequence>
<organism evidence="1">
    <name type="scientific">Staphylococcus hominis</name>
    <dbReference type="NCBI Taxonomy" id="1290"/>
    <lineage>
        <taxon>Bacteria</taxon>
        <taxon>Bacillati</taxon>
        <taxon>Bacillota</taxon>
        <taxon>Bacilli</taxon>
        <taxon>Bacillales</taxon>
        <taxon>Staphylococcaceae</taxon>
        <taxon>Staphylococcus</taxon>
    </lineage>
</organism>
<dbReference type="EMBL" id="CP014567">
    <property type="protein sequence ID" value="AVI06198.1"/>
    <property type="molecule type" value="Genomic_DNA"/>
</dbReference>
<evidence type="ECO:0000313" key="1">
    <source>
        <dbReference type="EMBL" id="AVI06198.1"/>
    </source>
</evidence>
<protein>
    <submittedName>
        <fullName evidence="1">Uncharacterized protein</fullName>
    </submittedName>
</protein>
<accession>A0A3S7GV70</accession>
<proteinExistence type="predicted"/>